<evidence type="ECO:0000313" key="2">
    <source>
        <dbReference type="Ensembl" id="ENSZALP00000004729.1"/>
    </source>
</evidence>
<dbReference type="GO" id="GO:1901981">
    <property type="term" value="F:phosphatidylinositol phosphate binding"/>
    <property type="evidence" value="ECO:0007669"/>
    <property type="project" value="TreeGrafter"/>
</dbReference>
<dbReference type="GO" id="GO:0061158">
    <property type="term" value="P:3'-UTR-mediated mRNA destabilization"/>
    <property type="evidence" value="ECO:0007669"/>
    <property type="project" value="TreeGrafter"/>
</dbReference>
<dbReference type="InterPro" id="IPR042835">
    <property type="entry name" value="PLEKHN1"/>
</dbReference>
<evidence type="ECO:0000313" key="3">
    <source>
        <dbReference type="Proteomes" id="UP000694413"/>
    </source>
</evidence>
<protein>
    <submittedName>
        <fullName evidence="2">Uncharacterized protein</fullName>
    </submittedName>
</protein>
<dbReference type="Proteomes" id="UP000694413">
    <property type="component" value="Unassembled WGS sequence"/>
</dbReference>
<feature type="compositionally biased region" description="Pro residues" evidence="1">
    <location>
        <begin position="1"/>
        <end position="11"/>
    </location>
</feature>
<dbReference type="GO" id="GO:0070300">
    <property type="term" value="F:phosphatidic acid binding"/>
    <property type="evidence" value="ECO:0007669"/>
    <property type="project" value="TreeGrafter"/>
</dbReference>
<keyword evidence="3" id="KW-1185">Reference proteome</keyword>
<dbReference type="Ensembl" id="ENSZALT00000007116.1">
    <property type="protein sequence ID" value="ENSZALP00000004729.1"/>
    <property type="gene ID" value="ENSZALG00000004426.1"/>
</dbReference>
<accession>A0A8D2M8G1</accession>
<dbReference type="PANTHER" id="PTHR46882:SF1">
    <property type="entry name" value="PLECKSTRIN HOMOLOGY DOMAIN-CONTAINING FAMILY N MEMBER 1"/>
    <property type="match status" value="1"/>
</dbReference>
<dbReference type="AlphaFoldDB" id="A0A8D2M8G1"/>
<dbReference type="GO" id="GO:0005856">
    <property type="term" value="C:cytoskeleton"/>
    <property type="evidence" value="ECO:0007669"/>
    <property type="project" value="TreeGrafter"/>
</dbReference>
<reference evidence="2" key="2">
    <citation type="submission" date="2025-09" db="UniProtKB">
        <authorList>
            <consortium name="Ensembl"/>
        </authorList>
    </citation>
    <scope>IDENTIFICATION</scope>
</reference>
<proteinExistence type="predicted"/>
<dbReference type="GO" id="GO:0001786">
    <property type="term" value="F:phosphatidylserine binding"/>
    <property type="evidence" value="ECO:0007669"/>
    <property type="project" value="TreeGrafter"/>
</dbReference>
<dbReference type="GO" id="GO:0043065">
    <property type="term" value="P:positive regulation of apoptotic process"/>
    <property type="evidence" value="ECO:0007669"/>
    <property type="project" value="InterPro"/>
</dbReference>
<sequence>MCLCPPLPQPRSPSFRSGSPHRPPARWQGDPTTNSPSWAPVPGILLGRCSGNAPSSSPDLLFPVSSAQILQKQENQKENLDQRLPSLFKRGRRKVVVRDLGKMIYYSKVKLKFQHCQVRLRRLFVGLAVPGDGGETGKGGEIVGNGSVENSLLMEGSGLCPPSCGAAREIWDAVCPGSRAEHSQHLQTLWNWGCFSGSSPGSAVWGCFPGRLINSIRVTCASYQDYQEWLYCLNTAQFRNADSSLSGSESFSVGSRLPQPSQVRDAAVWGGNPPVARAPCCGVSGCAVCVSRELRRSSGALHTAEERLNRWYLNVPKCSNVALEIWSNCLELVPSSFFPPLLPSSHSQSSDFTPVVPVGLNSQSGSCVPWLAPEQYPTEPDPWEPSREGTSCLCCPNYAGKGKNNPPAPSGGPQPPDPHCVDTRCQRLPWHVPGWDRSWCCPSPAEEEEEEEGTPVCVCLSVCAV</sequence>
<dbReference type="GO" id="GO:0001666">
    <property type="term" value="P:response to hypoxia"/>
    <property type="evidence" value="ECO:0007669"/>
    <property type="project" value="TreeGrafter"/>
</dbReference>
<evidence type="ECO:0000256" key="1">
    <source>
        <dbReference type="SAM" id="MobiDB-lite"/>
    </source>
</evidence>
<feature type="region of interest" description="Disordered" evidence="1">
    <location>
        <begin position="1"/>
        <end position="38"/>
    </location>
</feature>
<dbReference type="PANTHER" id="PTHR46882">
    <property type="entry name" value="PLECKSTRIN HOMOLOGY DOMAIN-CONTAINING FAMILY N MEMBER 1"/>
    <property type="match status" value="1"/>
</dbReference>
<dbReference type="GO" id="GO:1901612">
    <property type="term" value="F:cardiolipin binding"/>
    <property type="evidence" value="ECO:0007669"/>
    <property type="project" value="InterPro"/>
</dbReference>
<name>A0A8D2M8G1_ZONAL</name>
<reference evidence="2" key="1">
    <citation type="submission" date="2025-08" db="UniProtKB">
        <authorList>
            <consortium name="Ensembl"/>
        </authorList>
    </citation>
    <scope>IDENTIFICATION</scope>
</reference>
<dbReference type="GO" id="GO:0031966">
    <property type="term" value="C:mitochondrial membrane"/>
    <property type="evidence" value="ECO:0007669"/>
    <property type="project" value="TreeGrafter"/>
</dbReference>
<organism evidence="2 3">
    <name type="scientific">Zonotrichia albicollis</name>
    <name type="common">White-throated sparrow</name>
    <name type="synonym">Fringilla albicollis</name>
    <dbReference type="NCBI Taxonomy" id="44394"/>
    <lineage>
        <taxon>Eukaryota</taxon>
        <taxon>Metazoa</taxon>
        <taxon>Chordata</taxon>
        <taxon>Craniata</taxon>
        <taxon>Vertebrata</taxon>
        <taxon>Euteleostomi</taxon>
        <taxon>Archelosauria</taxon>
        <taxon>Archosauria</taxon>
        <taxon>Dinosauria</taxon>
        <taxon>Saurischia</taxon>
        <taxon>Theropoda</taxon>
        <taxon>Coelurosauria</taxon>
        <taxon>Aves</taxon>
        <taxon>Neognathae</taxon>
        <taxon>Neoaves</taxon>
        <taxon>Telluraves</taxon>
        <taxon>Australaves</taxon>
        <taxon>Passeriformes</taxon>
        <taxon>Passerellidae</taxon>
        <taxon>Zonotrichia</taxon>
    </lineage>
</organism>